<comment type="caution">
    <text evidence="1">The sequence shown here is derived from an EMBL/GenBank/DDBJ whole genome shotgun (WGS) entry which is preliminary data.</text>
</comment>
<dbReference type="AlphaFoldDB" id="A0ABD1QED8"/>
<sequence length="116" mass="12589">MVEMAKIKEQLVEATTEMSTIRGFVADAEAKTYTKNFPNMPEYACLAALFMEVGGDQLIERITYVHPEWDLSFLLVEATPSVEFATPAPSVSTEAALPSLLNEALSCADPNETAGT</sequence>
<dbReference type="Proteomes" id="UP001604336">
    <property type="component" value="Unassembled WGS sequence"/>
</dbReference>
<keyword evidence="2" id="KW-1185">Reference proteome</keyword>
<organism evidence="1 2">
    <name type="scientific">Abeliophyllum distichum</name>
    <dbReference type="NCBI Taxonomy" id="126358"/>
    <lineage>
        <taxon>Eukaryota</taxon>
        <taxon>Viridiplantae</taxon>
        <taxon>Streptophyta</taxon>
        <taxon>Embryophyta</taxon>
        <taxon>Tracheophyta</taxon>
        <taxon>Spermatophyta</taxon>
        <taxon>Magnoliopsida</taxon>
        <taxon>eudicotyledons</taxon>
        <taxon>Gunneridae</taxon>
        <taxon>Pentapetalae</taxon>
        <taxon>asterids</taxon>
        <taxon>lamiids</taxon>
        <taxon>Lamiales</taxon>
        <taxon>Oleaceae</taxon>
        <taxon>Forsythieae</taxon>
        <taxon>Abeliophyllum</taxon>
    </lineage>
</organism>
<proteinExistence type="predicted"/>
<evidence type="ECO:0000313" key="2">
    <source>
        <dbReference type="Proteomes" id="UP001604336"/>
    </source>
</evidence>
<gene>
    <name evidence="1" type="ORF">Adt_35321</name>
</gene>
<name>A0ABD1QED8_9LAMI</name>
<accession>A0ABD1QED8</accession>
<protein>
    <submittedName>
        <fullName evidence="1">Uncharacterized protein</fullName>
    </submittedName>
</protein>
<dbReference type="EMBL" id="JBFOLK010000011">
    <property type="protein sequence ID" value="KAL2474585.1"/>
    <property type="molecule type" value="Genomic_DNA"/>
</dbReference>
<evidence type="ECO:0000313" key="1">
    <source>
        <dbReference type="EMBL" id="KAL2474585.1"/>
    </source>
</evidence>
<reference evidence="2" key="1">
    <citation type="submission" date="2024-07" db="EMBL/GenBank/DDBJ databases">
        <title>Two chromosome-level genome assemblies of Korean endemic species Abeliophyllum distichum and Forsythia ovata (Oleaceae).</title>
        <authorList>
            <person name="Jang H."/>
        </authorList>
    </citation>
    <scope>NUCLEOTIDE SEQUENCE [LARGE SCALE GENOMIC DNA]</scope>
</reference>